<name>A0ABV1H1S8_9BACT</name>
<keyword evidence="5 15" id="KW-0812">Transmembrane</keyword>
<feature type="coiled-coil region" evidence="17">
    <location>
        <begin position="44"/>
        <end position="97"/>
    </location>
</feature>
<evidence type="ECO:0000256" key="15">
    <source>
        <dbReference type="HAMAP-Rule" id="MF_01398"/>
    </source>
</evidence>
<dbReference type="EMBL" id="JBBMFL010000030">
    <property type="protein sequence ID" value="MEQ2546303.1"/>
    <property type="molecule type" value="Genomic_DNA"/>
</dbReference>
<evidence type="ECO:0000313" key="19">
    <source>
        <dbReference type="Proteomes" id="UP001460202"/>
    </source>
</evidence>
<comment type="subunit">
    <text evidence="15">F-type ATPases have 2 components, F(1) - the catalytic core - and F(0) - the membrane proton channel. F(1) has five subunits: alpha(3), beta(3), gamma(1), delta(1), epsilon(1). F(0) has three main subunits: a(1), b(2) and c(10-14). The alpha and beta chains form an alternating ring which encloses part of the gamma chain. F(1) is attached to F(0) by a central stalk formed by the gamma and epsilon chains, while a peripheral stalk is formed by the delta and b chains.</text>
</comment>
<evidence type="ECO:0000256" key="12">
    <source>
        <dbReference type="ARBA" id="ARBA00025614"/>
    </source>
</evidence>
<dbReference type="NCBIfam" id="TIGR01144">
    <property type="entry name" value="ATP_synt_b"/>
    <property type="match status" value="1"/>
</dbReference>
<evidence type="ECO:0000256" key="5">
    <source>
        <dbReference type="ARBA" id="ARBA00022692"/>
    </source>
</evidence>
<dbReference type="HAMAP" id="MF_01398">
    <property type="entry name" value="ATP_synth_b_bprime"/>
    <property type="match status" value="1"/>
</dbReference>
<feature type="transmembrane region" description="Helical" evidence="15">
    <location>
        <begin position="12"/>
        <end position="34"/>
    </location>
</feature>
<keyword evidence="4 15" id="KW-0138">CF(0)</keyword>
<evidence type="ECO:0000256" key="16">
    <source>
        <dbReference type="RuleBase" id="RU003848"/>
    </source>
</evidence>
<evidence type="ECO:0000256" key="4">
    <source>
        <dbReference type="ARBA" id="ARBA00022547"/>
    </source>
</evidence>
<keyword evidence="3 15" id="KW-1003">Cell membrane</keyword>
<evidence type="ECO:0000256" key="10">
    <source>
        <dbReference type="ARBA" id="ARBA00023310"/>
    </source>
</evidence>
<protein>
    <recommendedName>
        <fullName evidence="15">ATP synthase subunit b</fullName>
    </recommendedName>
    <alternativeName>
        <fullName evidence="15">ATP synthase F(0) sector subunit b</fullName>
    </alternativeName>
    <alternativeName>
        <fullName evidence="15">ATPase subunit I</fullName>
    </alternativeName>
    <alternativeName>
        <fullName evidence="15">F-type ATPase subunit b</fullName>
        <shortName evidence="15">F-ATPase subunit b</shortName>
    </alternativeName>
</protein>
<dbReference type="CDD" id="cd06503">
    <property type="entry name" value="ATP-synt_Fo_b"/>
    <property type="match status" value="1"/>
</dbReference>
<keyword evidence="7 15" id="KW-1133">Transmembrane helix</keyword>
<evidence type="ECO:0000256" key="14">
    <source>
        <dbReference type="ARBA" id="ARBA00037847"/>
    </source>
</evidence>
<keyword evidence="2 15" id="KW-0813">Transport</keyword>
<keyword evidence="10 15" id="KW-0066">ATP synthesis</keyword>
<evidence type="ECO:0000256" key="9">
    <source>
        <dbReference type="ARBA" id="ARBA00023136"/>
    </source>
</evidence>
<keyword evidence="8 15" id="KW-0406">Ion transport</keyword>
<dbReference type="PANTHER" id="PTHR33445">
    <property type="entry name" value="ATP SYNTHASE SUBUNIT B', CHLOROPLASTIC"/>
    <property type="match status" value="1"/>
</dbReference>
<evidence type="ECO:0000313" key="18">
    <source>
        <dbReference type="EMBL" id="MEQ2546303.1"/>
    </source>
</evidence>
<dbReference type="PANTHER" id="PTHR33445:SF1">
    <property type="entry name" value="ATP SYNTHASE SUBUNIT B"/>
    <property type="match status" value="1"/>
</dbReference>
<keyword evidence="17" id="KW-0175">Coiled coil</keyword>
<evidence type="ECO:0000256" key="2">
    <source>
        <dbReference type="ARBA" id="ARBA00022448"/>
    </source>
</evidence>
<evidence type="ECO:0000256" key="11">
    <source>
        <dbReference type="ARBA" id="ARBA00025198"/>
    </source>
</evidence>
<evidence type="ECO:0000256" key="8">
    <source>
        <dbReference type="ARBA" id="ARBA00023065"/>
    </source>
</evidence>
<dbReference type="Proteomes" id="UP001460202">
    <property type="component" value="Unassembled WGS sequence"/>
</dbReference>
<keyword evidence="6 15" id="KW-0375">Hydrogen ion transport</keyword>
<keyword evidence="9 15" id="KW-0472">Membrane</keyword>
<evidence type="ECO:0000256" key="7">
    <source>
        <dbReference type="ARBA" id="ARBA00022989"/>
    </source>
</evidence>
<dbReference type="Pfam" id="PF00430">
    <property type="entry name" value="ATP-synt_B"/>
    <property type="match status" value="1"/>
</dbReference>
<comment type="subcellular location">
    <subcellularLocation>
        <location evidence="15">Cell membrane</location>
        <topology evidence="15">Single-pass membrane protein</topology>
    </subcellularLocation>
    <subcellularLocation>
        <location evidence="14">Endomembrane system</location>
        <topology evidence="14">Single-pass membrane protein</topology>
    </subcellularLocation>
</comment>
<dbReference type="InterPro" id="IPR050059">
    <property type="entry name" value="ATP_synthase_B_chain"/>
</dbReference>
<comment type="similarity">
    <text evidence="1 15 16">Belongs to the ATPase B chain family.</text>
</comment>
<comment type="subunit">
    <text evidence="13">F-type ATPases have 2 components, F(1) - the catalytic core - and F(0) - the membrane proton channel. F(1) has five subunits: alpha(3), beta(3), gamma(1), delta(1), epsilon(1). F(0) has four main subunits: a(1), b(2) and c(10-14). The alpha and beta chains form an alternating ring which encloses part of the gamma chain. F(1) is attached to F(0) by a central stalk formed by the gamma and epsilon chains, while a peripheral stalk is formed by the delta and b chains.</text>
</comment>
<sequence length="173" mass="19638">MGLLQPESGLLFWMTLAFGAVFFLVAKFGFPVIVKAIDDRKHYIDSSLDAARKARQQLSEVETEKRMMRMEAEAERADILRTAAEERERMLTEAREQAAGERARLVAEARAEAEAEREAILRDARQQVALLAVAVTEKMLRCELQDKTSQTALAERLLDEIERPKNRTTCTPD</sequence>
<dbReference type="RefSeq" id="WP_349094633.1">
    <property type="nucleotide sequence ID" value="NZ_JBBMFL010000030.1"/>
</dbReference>
<evidence type="ECO:0000256" key="1">
    <source>
        <dbReference type="ARBA" id="ARBA00005513"/>
    </source>
</evidence>
<comment type="caution">
    <text evidence="18">The sequence shown here is derived from an EMBL/GenBank/DDBJ whole genome shotgun (WGS) entry which is preliminary data.</text>
</comment>
<keyword evidence="19" id="KW-1185">Reference proteome</keyword>
<gene>
    <name evidence="15 18" type="primary">atpF</name>
    <name evidence="18" type="ORF">WMO46_15265</name>
</gene>
<evidence type="ECO:0000256" key="17">
    <source>
        <dbReference type="SAM" id="Coils"/>
    </source>
</evidence>
<reference evidence="18 19" key="1">
    <citation type="submission" date="2024-03" db="EMBL/GenBank/DDBJ databases">
        <title>Human intestinal bacterial collection.</title>
        <authorList>
            <person name="Pauvert C."/>
            <person name="Hitch T.C.A."/>
            <person name="Clavel T."/>
        </authorList>
    </citation>
    <scope>NUCLEOTIDE SEQUENCE [LARGE SCALE GENOMIC DNA]</scope>
    <source>
        <strain evidence="18 19">CLA-KB-H122</strain>
    </source>
</reference>
<comment type="function">
    <text evidence="11 15">F(1)F(0) ATP synthase produces ATP from ADP in the presence of a proton or sodium gradient. F-type ATPases consist of two structural domains, F(1) containing the extramembraneous catalytic core and F(0) containing the membrane proton channel, linked together by a central stalk and a peripheral stalk. During catalysis, ATP synthesis in the catalytic domain of F(1) is coupled via a rotary mechanism of the central stalk subunits to proton translocation.</text>
</comment>
<dbReference type="InterPro" id="IPR002146">
    <property type="entry name" value="ATP_synth_b/b'su_bac/chlpt"/>
</dbReference>
<evidence type="ECO:0000256" key="6">
    <source>
        <dbReference type="ARBA" id="ARBA00022781"/>
    </source>
</evidence>
<accession>A0ABV1H1S8</accession>
<evidence type="ECO:0000256" key="3">
    <source>
        <dbReference type="ARBA" id="ARBA00022475"/>
    </source>
</evidence>
<evidence type="ECO:0000256" key="13">
    <source>
        <dbReference type="ARBA" id="ARBA00026054"/>
    </source>
</evidence>
<organism evidence="18 19">
    <name type="scientific">Alistipes intestinihominis</name>
    <dbReference type="NCBI Taxonomy" id="3133172"/>
    <lineage>
        <taxon>Bacteria</taxon>
        <taxon>Pseudomonadati</taxon>
        <taxon>Bacteroidota</taxon>
        <taxon>Bacteroidia</taxon>
        <taxon>Bacteroidales</taxon>
        <taxon>Rikenellaceae</taxon>
        <taxon>Alistipes</taxon>
    </lineage>
</organism>
<comment type="function">
    <text evidence="12">Component of the F(0) channel, it forms part of the peripheral stalk, linking F(1) to F(0). The b'-subunit is a diverged and duplicated form of b found in plants and photosynthetic bacteria.</text>
</comment>
<dbReference type="InterPro" id="IPR005864">
    <property type="entry name" value="ATP_synth_F0_bsu_bac"/>
</dbReference>
<proteinExistence type="inferred from homology"/>